<evidence type="ECO:0000256" key="1">
    <source>
        <dbReference type="ARBA" id="ARBA00004651"/>
    </source>
</evidence>
<dbReference type="GO" id="GO:0005886">
    <property type="term" value="C:plasma membrane"/>
    <property type="evidence" value="ECO:0007669"/>
    <property type="project" value="UniProtKB-SubCell"/>
</dbReference>
<keyword evidence="4 6" id="KW-1133">Transmembrane helix</keyword>
<dbReference type="EMBL" id="LT629734">
    <property type="protein sequence ID" value="SDS43365.1"/>
    <property type="molecule type" value="Genomic_DNA"/>
</dbReference>
<evidence type="ECO:0000259" key="7">
    <source>
        <dbReference type="Pfam" id="PF13396"/>
    </source>
</evidence>
<keyword evidence="5 6" id="KW-0472">Membrane</keyword>
<dbReference type="InterPro" id="IPR027379">
    <property type="entry name" value="CLS_N"/>
</dbReference>
<evidence type="ECO:0000256" key="5">
    <source>
        <dbReference type="ARBA" id="ARBA00023136"/>
    </source>
</evidence>
<dbReference type="AlphaFoldDB" id="A0A1H1S5T5"/>
<dbReference type="OrthoDB" id="4468841at2"/>
<evidence type="ECO:0000313" key="9">
    <source>
        <dbReference type="Proteomes" id="UP000199649"/>
    </source>
</evidence>
<comment type="subcellular location">
    <subcellularLocation>
        <location evidence="1">Cell membrane</location>
        <topology evidence="1">Multi-pass membrane protein</topology>
    </subcellularLocation>
</comment>
<dbReference type="STRING" id="684552.SAMN04489719_2310"/>
<protein>
    <submittedName>
        <fullName evidence="8">Phospholipase_D-nuclease N-terminal</fullName>
    </submittedName>
</protein>
<feature type="domain" description="Cardiolipin synthase N-terminal" evidence="7">
    <location>
        <begin position="30"/>
        <end position="72"/>
    </location>
</feature>
<dbReference type="Pfam" id="PF13396">
    <property type="entry name" value="PLDc_N"/>
    <property type="match status" value="1"/>
</dbReference>
<keyword evidence="3 6" id="KW-0812">Transmembrane</keyword>
<accession>A0A1H1S5T5</accession>
<gene>
    <name evidence="8" type="ORF">SAMN04489719_2310</name>
</gene>
<evidence type="ECO:0000256" key="3">
    <source>
        <dbReference type="ARBA" id="ARBA00022692"/>
    </source>
</evidence>
<keyword evidence="2" id="KW-1003">Cell membrane</keyword>
<dbReference type="Proteomes" id="UP000199649">
    <property type="component" value="Chromosome I"/>
</dbReference>
<feature type="transmembrane region" description="Helical" evidence="6">
    <location>
        <begin position="19"/>
        <end position="40"/>
    </location>
</feature>
<keyword evidence="9" id="KW-1185">Reference proteome</keyword>
<evidence type="ECO:0000256" key="2">
    <source>
        <dbReference type="ARBA" id="ARBA00022475"/>
    </source>
</evidence>
<reference evidence="9" key="1">
    <citation type="submission" date="2016-10" db="EMBL/GenBank/DDBJ databases">
        <authorList>
            <person name="Varghese N."/>
            <person name="Submissions S."/>
        </authorList>
    </citation>
    <scope>NUCLEOTIDE SEQUENCE [LARGE SCALE GENOMIC DNA]</scope>
    <source>
        <strain evidence="9">DSM 22965</strain>
    </source>
</reference>
<proteinExistence type="predicted"/>
<evidence type="ECO:0000256" key="4">
    <source>
        <dbReference type="ARBA" id="ARBA00022989"/>
    </source>
</evidence>
<evidence type="ECO:0000256" key="6">
    <source>
        <dbReference type="SAM" id="Phobius"/>
    </source>
</evidence>
<name>A0A1H1S5T5_9MICO</name>
<organism evidence="8 9">
    <name type="scientific">Agrococcus carbonis</name>
    <dbReference type="NCBI Taxonomy" id="684552"/>
    <lineage>
        <taxon>Bacteria</taxon>
        <taxon>Bacillati</taxon>
        <taxon>Actinomycetota</taxon>
        <taxon>Actinomycetes</taxon>
        <taxon>Micrococcales</taxon>
        <taxon>Microbacteriaceae</taxon>
        <taxon>Agrococcus</taxon>
    </lineage>
</organism>
<sequence length="85" mass="9214">MTIPATDVTNPLLPAGYDIMWSLVLAVALALTVTALWQVLRSRELSGVQAVVWALLILALPVLGPIAWWILRPPRDARSADRASA</sequence>
<dbReference type="RefSeq" id="WP_092667139.1">
    <property type="nucleotide sequence ID" value="NZ_LT629734.1"/>
</dbReference>
<feature type="transmembrane region" description="Helical" evidence="6">
    <location>
        <begin position="52"/>
        <end position="71"/>
    </location>
</feature>
<evidence type="ECO:0000313" key="8">
    <source>
        <dbReference type="EMBL" id="SDS43365.1"/>
    </source>
</evidence>